<protein>
    <submittedName>
        <fullName evidence="1">Protein YdgA</fullName>
    </submittedName>
</protein>
<dbReference type="RefSeq" id="WP_175140305.1">
    <property type="nucleotide sequence ID" value="NZ_CADIKZ010000002.1"/>
</dbReference>
<name>A0A6S7CAR3_9BURK</name>
<dbReference type="EMBL" id="CADIKZ010000002">
    <property type="protein sequence ID" value="CAB3840643.1"/>
    <property type="molecule type" value="Genomic_DNA"/>
</dbReference>
<organism evidence="1 2">
    <name type="scientific">Achromobacter pulmonis</name>
    <dbReference type="NCBI Taxonomy" id="1389932"/>
    <lineage>
        <taxon>Bacteria</taxon>
        <taxon>Pseudomonadati</taxon>
        <taxon>Pseudomonadota</taxon>
        <taxon>Betaproteobacteria</taxon>
        <taxon>Burkholderiales</taxon>
        <taxon>Alcaligenaceae</taxon>
        <taxon>Achromobacter</taxon>
    </lineage>
</organism>
<sequence length="478" mass="50564">MRKWVAAGVAVLALGAIWTGAAWVTGKRLESGMARLADSVNQQARQLGASLDESLSFEQVSYERGVFASQALYRLKAQPSPGDGAAAAGRDVEFVVRLAHGPFPWQRLSRGNLIPVMTAARAELVSTPAVEPWFAAARGAIPLTARAVAGYGRDITASLALAPLERVRGAARFNFSGLTLQAELAGGGKLVAVALRADHIDLAEPFTKAGADRMRRLALQDLSIAHEMTRADDGTAASQTRASLKQWTLDIDGKPVTLRDVAVTADASGADTAKRGALALRIAGVDLNGQRAASLRLDASANNLDLVSFRAFRESLEQPRDGGDLSAKMVGAGYLMKFLLGQPQVSVSSLRVETASGAATLQLDLGLTAPTLWNRSPAAVVKEAVRQLDIRLSMPVASLADLIAARLQAGGIAEDLARDAARQQADGLRDQVLRGPWGRLDDGRLVASLSYQGGDVDVNGERMPVERFLALLISRGVP</sequence>
<dbReference type="AlphaFoldDB" id="A0A6S7CAR3"/>
<proteinExistence type="predicted"/>
<dbReference type="InterPro" id="IPR010352">
    <property type="entry name" value="DUF945"/>
</dbReference>
<dbReference type="Pfam" id="PF06097">
    <property type="entry name" value="DUF945"/>
    <property type="match status" value="1"/>
</dbReference>
<evidence type="ECO:0000313" key="1">
    <source>
        <dbReference type="EMBL" id="CAB3840643.1"/>
    </source>
</evidence>
<accession>A0A6S7CAR3</accession>
<gene>
    <name evidence="1" type="primary">ydgA_1</name>
    <name evidence="1" type="ORF">LMG26788_01240</name>
</gene>
<reference evidence="1 2" key="1">
    <citation type="submission" date="2020-04" db="EMBL/GenBank/DDBJ databases">
        <authorList>
            <person name="De Canck E."/>
        </authorList>
    </citation>
    <scope>NUCLEOTIDE SEQUENCE [LARGE SCALE GENOMIC DNA]</scope>
    <source>
        <strain evidence="1 2">LMG 26788</strain>
    </source>
</reference>
<dbReference type="Proteomes" id="UP000494203">
    <property type="component" value="Unassembled WGS sequence"/>
</dbReference>
<evidence type="ECO:0000313" key="2">
    <source>
        <dbReference type="Proteomes" id="UP000494203"/>
    </source>
</evidence>
<keyword evidence="2" id="KW-1185">Reference proteome</keyword>